<dbReference type="GO" id="GO:0043337">
    <property type="term" value="F:cardiolipin synthase (CMP-forming)"/>
    <property type="evidence" value="ECO:0007669"/>
    <property type="project" value="TreeGrafter"/>
</dbReference>
<organism evidence="13 14">
    <name type="scientific">Legionella spiritensis</name>
    <dbReference type="NCBI Taxonomy" id="452"/>
    <lineage>
        <taxon>Bacteria</taxon>
        <taxon>Pseudomonadati</taxon>
        <taxon>Pseudomonadota</taxon>
        <taxon>Gammaproteobacteria</taxon>
        <taxon>Legionellales</taxon>
        <taxon>Legionellaceae</taxon>
        <taxon>Legionella</taxon>
    </lineage>
</organism>
<evidence type="ECO:0000256" key="7">
    <source>
        <dbReference type="ARBA" id="ARBA00023098"/>
    </source>
</evidence>
<evidence type="ECO:0000256" key="4">
    <source>
        <dbReference type="ARBA" id="ARBA00022679"/>
    </source>
</evidence>
<dbReference type="Proteomes" id="UP000054877">
    <property type="component" value="Unassembled WGS sequence"/>
</dbReference>
<proteinExistence type="inferred from homology"/>
<sequence>MTVGTGLYKLVYKLLLEKRTVRINNPALSRHKQMRSLYITVSHPILKHTPNALTFLRLILIIPFLAYLYQRSYVNAFYIFLLAGVTDGIDGWLARHFNWQSLLGSFIDPLADKLLVASSFISLALIGRLPWWLVILVFLRDLTISIGVLAWFWLIQRKIDFEPTRLSKINTTLQLALVTLCLFELAYFEFSNYLVSSLIILTAATTTATYIYYVWSWGRKACEISHLPQ</sequence>
<dbReference type="GO" id="GO:0032049">
    <property type="term" value="P:cardiolipin biosynthetic process"/>
    <property type="evidence" value="ECO:0007669"/>
    <property type="project" value="TreeGrafter"/>
</dbReference>
<gene>
    <name evidence="13" type="ORF">Lspi_0910</name>
</gene>
<dbReference type="GO" id="GO:0016020">
    <property type="term" value="C:membrane"/>
    <property type="evidence" value="ECO:0007669"/>
    <property type="project" value="UniProtKB-SubCell"/>
</dbReference>
<dbReference type="PROSITE" id="PS00379">
    <property type="entry name" value="CDP_ALCOHOL_P_TRANSF"/>
    <property type="match status" value="1"/>
</dbReference>
<dbReference type="STRING" id="452.Lspi_0910"/>
<dbReference type="Gene3D" id="1.20.120.1760">
    <property type="match status" value="1"/>
</dbReference>
<dbReference type="PANTHER" id="PTHR14269:SF60">
    <property type="entry name" value="CARDIOLIPIN SYNTHASE (CMP-FORMING)"/>
    <property type="match status" value="1"/>
</dbReference>
<evidence type="ECO:0000256" key="1">
    <source>
        <dbReference type="ARBA" id="ARBA00004141"/>
    </source>
</evidence>
<accession>A0A0W0Z6I1</accession>
<feature type="transmembrane region" description="Helical" evidence="12">
    <location>
        <begin position="132"/>
        <end position="154"/>
    </location>
</feature>
<dbReference type="PATRIC" id="fig|452.5.peg.993"/>
<keyword evidence="9" id="KW-0594">Phospholipid biosynthesis</keyword>
<keyword evidence="5 12" id="KW-0812">Transmembrane</keyword>
<dbReference type="InterPro" id="IPR043130">
    <property type="entry name" value="CDP-OH_PTrfase_TM_dom"/>
</dbReference>
<evidence type="ECO:0000313" key="14">
    <source>
        <dbReference type="Proteomes" id="UP000054877"/>
    </source>
</evidence>
<evidence type="ECO:0000256" key="2">
    <source>
        <dbReference type="ARBA" id="ARBA00010441"/>
    </source>
</evidence>
<evidence type="ECO:0000313" key="13">
    <source>
        <dbReference type="EMBL" id="KTD64743.1"/>
    </source>
</evidence>
<dbReference type="AlphaFoldDB" id="A0A0W0Z6I1"/>
<feature type="transmembrane region" description="Helical" evidence="12">
    <location>
        <begin position="193"/>
        <end position="215"/>
    </location>
</feature>
<evidence type="ECO:0000256" key="11">
    <source>
        <dbReference type="RuleBase" id="RU003750"/>
    </source>
</evidence>
<feature type="transmembrane region" description="Helical" evidence="12">
    <location>
        <begin position="76"/>
        <end position="94"/>
    </location>
</feature>
<dbReference type="InterPro" id="IPR048254">
    <property type="entry name" value="CDP_ALCOHOL_P_TRANSF_CS"/>
</dbReference>
<keyword evidence="4 11" id="KW-0808">Transferase</keyword>
<keyword evidence="10" id="KW-1208">Phospholipid metabolism</keyword>
<name>A0A0W0Z6I1_LEGSP</name>
<evidence type="ECO:0000256" key="10">
    <source>
        <dbReference type="ARBA" id="ARBA00023264"/>
    </source>
</evidence>
<dbReference type="Pfam" id="PF01066">
    <property type="entry name" value="CDP-OH_P_transf"/>
    <property type="match status" value="1"/>
</dbReference>
<evidence type="ECO:0000256" key="5">
    <source>
        <dbReference type="ARBA" id="ARBA00022692"/>
    </source>
</evidence>
<evidence type="ECO:0000256" key="3">
    <source>
        <dbReference type="ARBA" id="ARBA00022516"/>
    </source>
</evidence>
<comment type="caution">
    <text evidence="13">The sequence shown here is derived from an EMBL/GenBank/DDBJ whole genome shotgun (WGS) entry which is preliminary data.</text>
</comment>
<dbReference type="InterPro" id="IPR000462">
    <property type="entry name" value="CDP-OH_P_trans"/>
</dbReference>
<keyword evidence="7" id="KW-0443">Lipid metabolism</keyword>
<feature type="transmembrane region" description="Helical" evidence="12">
    <location>
        <begin position="166"/>
        <end position="187"/>
    </location>
</feature>
<dbReference type="EMBL" id="LNYX01000012">
    <property type="protein sequence ID" value="KTD64743.1"/>
    <property type="molecule type" value="Genomic_DNA"/>
</dbReference>
<keyword evidence="6 12" id="KW-1133">Transmembrane helix</keyword>
<comment type="subcellular location">
    <subcellularLocation>
        <location evidence="1">Membrane</location>
        <topology evidence="1">Multi-pass membrane protein</topology>
    </subcellularLocation>
</comment>
<keyword evidence="8 12" id="KW-0472">Membrane</keyword>
<protein>
    <submittedName>
        <fullName evidence="13">Phosphatidylglycerophosphate synthase</fullName>
    </submittedName>
</protein>
<reference evidence="13 14" key="1">
    <citation type="submission" date="2015-11" db="EMBL/GenBank/DDBJ databases">
        <title>Genomic analysis of 38 Legionella species identifies large and diverse effector repertoires.</title>
        <authorList>
            <person name="Burstein D."/>
            <person name="Amaro F."/>
            <person name="Zusman T."/>
            <person name="Lifshitz Z."/>
            <person name="Cohen O."/>
            <person name="Gilbert J.A."/>
            <person name="Pupko T."/>
            <person name="Shuman H.A."/>
            <person name="Segal G."/>
        </authorList>
    </citation>
    <scope>NUCLEOTIDE SEQUENCE [LARGE SCALE GENOMIC DNA]</scope>
    <source>
        <strain evidence="13 14">Mt.St.Helens-9</strain>
    </source>
</reference>
<dbReference type="InterPro" id="IPR050324">
    <property type="entry name" value="CDP-alcohol_PTase-I"/>
</dbReference>
<evidence type="ECO:0000256" key="8">
    <source>
        <dbReference type="ARBA" id="ARBA00023136"/>
    </source>
</evidence>
<comment type="similarity">
    <text evidence="2 11">Belongs to the CDP-alcohol phosphatidyltransferase class-I family.</text>
</comment>
<feature type="transmembrane region" description="Helical" evidence="12">
    <location>
        <begin position="52"/>
        <end position="70"/>
    </location>
</feature>
<keyword evidence="3" id="KW-0444">Lipid biosynthesis</keyword>
<keyword evidence="14" id="KW-1185">Reference proteome</keyword>
<evidence type="ECO:0000256" key="9">
    <source>
        <dbReference type="ARBA" id="ARBA00023209"/>
    </source>
</evidence>
<evidence type="ECO:0000256" key="12">
    <source>
        <dbReference type="SAM" id="Phobius"/>
    </source>
</evidence>
<dbReference type="PANTHER" id="PTHR14269">
    <property type="entry name" value="CDP-DIACYLGLYCEROL--GLYCEROL-3-PHOSPHATE 3-PHOSPHATIDYLTRANSFERASE-RELATED"/>
    <property type="match status" value="1"/>
</dbReference>
<evidence type="ECO:0000256" key="6">
    <source>
        <dbReference type="ARBA" id="ARBA00022989"/>
    </source>
</evidence>